<dbReference type="RefSeq" id="XP_070886643.1">
    <property type="nucleotide sequence ID" value="XM_071032818.1"/>
</dbReference>
<feature type="chain" id="PRO_5046460860" evidence="1">
    <location>
        <begin position="18"/>
        <end position="65"/>
    </location>
</feature>
<organism evidence="2 3">
    <name type="scientific">Aspergillus lucknowensis</name>
    <dbReference type="NCBI Taxonomy" id="176173"/>
    <lineage>
        <taxon>Eukaryota</taxon>
        <taxon>Fungi</taxon>
        <taxon>Dikarya</taxon>
        <taxon>Ascomycota</taxon>
        <taxon>Pezizomycotina</taxon>
        <taxon>Eurotiomycetes</taxon>
        <taxon>Eurotiomycetidae</taxon>
        <taxon>Eurotiales</taxon>
        <taxon>Aspergillaceae</taxon>
        <taxon>Aspergillus</taxon>
        <taxon>Aspergillus subgen. Nidulantes</taxon>
    </lineage>
</organism>
<keyword evidence="1" id="KW-0732">Signal</keyword>
<reference evidence="2 3" key="1">
    <citation type="submission" date="2024-07" db="EMBL/GenBank/DDBJ databases">
        <title>Section-level genome sequencing and comparative genomics of Aspergillus sections Usti and Cavernicolus.</title>
        <authorList>
            <consortium name="Lawrence Berkeley National Laboratory"/>
            <person name="Nybo J.L."/>
            <person name="Vesth T.C."/>
            <person name="Theobald S."/>
            <person name="Frisvad J.C."/>
            <person name="Larsen T.O."/>
            <person name="Kjaerboelling I."/>
            <person name="Rothschild-Mancinelli K."/>
            <person name="Lyhne E.K."/>
            <person name="Kogle M.E."/>
            <person name="Barry K."/>
            <person name="Clum A."/>
            <person name="Na H."/>
            <person name="Ledsgaard L."/>
            <person name="Lin J."/>
            <person name="Lipzen A."/>
            <person name="Kuo A."/>
            <person name="Riley R."/>
            <person name="Mondo S."/>
            <person name="Labutti K."/>
            <person name="Haridas S."/>
            <person name="Pangalinan J."/>
            <person name="Salamov A.A."/>
            <person name="Simmons B.A."/>
            <person name="Magnuson J.K."/>
            <person name="Chen J."/>
            <person name="Drula E."/>
            <person name="Henrissat B."/>
            <person name="Wiebenga A."/>
            <person name="Lubbers R.J."/>
            <person name="Gomes A.C."/>
            <person name="Macurrencykelacurrency M.R."/>
            <person name="Stajich J."/>
            <person name="Grigoriev I.V."/>
            <person name="Mortensen U.H."/>
            <person name="De Vries R.P."/>
            <person name="Baker S.E."/>
            <person name="Andersen M.R."/>
        </authorList>
    </citation>
    <scope>NUCLEOTIDE SEQUENCE [LARGE SCALE GENOMIC DNA]</scope>
    <source>
        <strain evidence="2 3">CBS 449.75</strain>
    </source>
</reference>
<dbReference type="GeneID" id="98147890"/>
<dbReference type="EMBL" id="JBFXLQ010000017">
    <property type="protein sequence ID" value="KAL2867664.1"/>
    <property type="molecule type" value="Genomic_DNA"/>
</dbReference>
<gene>
    <name evidence="2" type="ORF">BJX67DRAFT_380612</name>
</gene>
<sequence>MRLLATLTLSAATAALAAPAPAPKPQSEEVPSVTIFDEDLFQGESVTFAADVSCHSIFPLVPAPL</sequence>
<comment type="caution">
    <text evidence="2">The sequence shown here is derived from an EMBL/GenBank/DDBJ whole genome shotgun (WGS) entry which is preliminary data.</text>
</comment>
<evidence type="ECO:0000313" key="3">
    <source>
        <dbReference type="Proteomes" id="UP001610432"/>
    </source>
</evidence>
<keyword evidence="3" id="KW-1185">Reference proteome</keyword>
<protein>
    <submittedName>
        <fullName evidence="2">Uncharacterized protein</fullName>
    </submittedName>
</protein>
<proteinExistence type="predicted"/>
<feature type="signal peptide" evidence="1">
    <location>
        <begin position="1"/>
        <end position="17"/>
    </location>
</feature>
<name>A0ABR4LSZ2_9EURO</name>
<accession>A0ABR4LSZ2</accession>
<dbReference type="Proteomes" id="UP001610432">
    <property type="component" value="Unassembled WGS sequence"/>
</dbReference>
<evidence type="ECO:0000313" key="2">
    <source>
        <dbReference type="EMBL" id="KAL2867664.1"/>
    </source>
</evidence>
<evidence type="ECO:0000256" key="1">
    <source>
        <dbReference type="SAM" id="SignalP"/>
    </source>
</evidence>